<dbReference type="Proteomes" id="UP000886998">
    <property type="component" value="Unassembled WGS sequence"/>
</dbReference>
<name>A0A8X6WXU2_9ARAC</name>
<proteinExistence type="predicted"/>
<reference evidence="1" key="1">
    <citation type="submission" date="2020-08" db="EMBL/GenBank/DDBJ databases">
        <title>Multicomponent nature underlies the extraordinary mechanical properties of spider dragline silk.</title>
        <authorList>
            <person name="Kono N."/>
            <person name="Nakamura H."/>
            <person name="Mori M."/>
            <person name="Yoshida Y."/>
            <person name="Ohtoshi R."/>
            <person name="Malay A.D."/>
            <person name="Moran D.A.P."/>
            <person name="Tomita M."/>
            <person name="Numata K."/>
            <person name="Arakawa K."/>
        </authorList>
    </citation>
    <scope>NUCLEOTIDE SEQUENCE</scope>
</reference>
<comment type="caution">
    <text evidence="1">The sequence shown here is derived from an EMBL/GenBank/DDBJ whole genome shotgun (WGS) entry which is preliminary data.</text>
</comment>
<sequence>MGVYRWSCHPLPIGIPTDILADNVVQHRTSQTVRHVERNPFKCQPNGLNPFARSDNFDSPENLEYTYDLQLLEDQLNYTGWHH</sequence>
<keyword evidence="2" id="KW-1185">Reference proteome</keyword>
<dbReference type="EMBL" id="BMAV01002902">
    <property type="protein sequence ID" value="GFY42126.1"/>
    <property type="molecule type" value="Genomic_DNA"/>
</dbReference>
<gene>
    <name evidence="1" type="ORF">TNIN_487791</name>
</gene>
<organism evidence="1 2">
    <name type="scientific">Trichonephila inaurata madagascariensis</name>
    <dbReference type="NCBI Taxonomy" id="2747483"/>
    <lineage>
        <taxon>Eukaryota</taxon>
        <taxon>Metazoa</taxon>
        <taxon>Ecdysozoa</taxon>
        <taxon>Arthropoda</taxon>
        <taxon>Chelicerata</taxon>
        <taxon>Arachnida</taxon>
        <taxon>Araneae</taxon>
        <taxon>Araneomorphae</taxon>
        <taxon>Entelegynae</taxon>
        <taxon>Araneoidea</taxon>
        <taxon>Nephilidae</taxon>
        <taxon>Trichonephila</taxon>
        <taxon>Trichonephila inaurata</taxon>
    </lineage>
</organism>
<dbReference type="AlphaFoldDB" id="A0A8X6WXU2"/>
<evidence type="ECO:0000313" key="2">
    <source>
        <dbReference type="Proteomes" id="UP000886998"/>
    </source>
</evidence>
<evidence type="ECO:0000313" key="1">
    <source>
        <dbReference type="EMBL" id="GFY42126.1"/>
    </source>
</evidence>
<protein>
    <submittedName>
        <fullName evidence="1">Uncharacterized protein</fullName>
    </submittedName>
</protein>
<accession>A0A8X6WXU2</accession>